<dbReference type="InterPro" id="IPR025711">
    <property type="entry name" value="PepSY"/>
</dbReference>
<proteinExistence type="predicted"/>
<feature type="domain" description="PepSY" evidence="3">
    <location>
        <begin position="83"/>
        <end position="140"/>
    </location>
</feature>
<dbReference type="PROSITE" id="PS51257">
    <property type="entry name" value="PROKAR_LIPOPROTEIN"/>
    <property type="match status" value="1"/>
</dbReference>
<feature type="compositionally biased region" description="Low complexity" evidence="1">
    <location>
        <begin position="33"/>
        <end position="57"/>
    </location>
</feature>
<keyword evidence="2" id="KW-0732">Signal</keyword>
<dbReference type="EMBL" id="DXAM01000158">
    <property type="protein sequence ID" value="HJA05522.1"/>
    <property type="molecule type" value="Genomic_DNA"/>
</dbReference>
<evidence type="ECO:0000256" key="2">
    <source>
        <dbReference type="SAM" id="SignalP"/>
    </source>
</evidence>
<dbReference type="Proteomes" id="UP000824220">
    <property type="component" value="Unassembled WGS sequence"/>
</dbReference>
<feature type="region of interest" description="Disordered" evidence="1">
    <location>
        <begin position="26"/>
        <end position="74"/>
    </location>
</feature>
<evidence type="ECO:0000256" key="1">
    <source>
        <dbReference type="SAM" id="MobiDB-lite"/>
    </source>
</evidence>
<name>A0A9D2KJ96_9MICO</name>
<dbReference type="Gene3D" id="3.10.450.40">
    <property type="match status" value="2"/>
</dbReference>
<evidence type="ECO:0000313" key="5">
    <source>
        <dbReference type="Proteomes" id="UP000824220"/>
    </source>
</evidence>
<protein>
    <submittedName>
        <fullName evidence="4">PepSY domain-containing protein</fullName>
    </submittedName>
</protein>
<evidence type="ECO:0000313" key="4">
    <source>
        <dbReference type="EMBL" id="HJA05522.1"/>
    </source>
</evidence>
<comment type="caution">
    <text evidence="4">The sequence shown here is derived from an EMBL/GenBank/DDBJ whole genome shotgun (WGS) entry which is preliminary data.</text>
</comment>
<evidence type="ECO:0000259" key="3">
    <source>
        <dbReference type="Pfam" id="PF03413"/>
    </source>
</evidence>
<reference evidence="4" key="2">
    <citation type="submission" date="2021-04" db="EMBL/GenBank/DDBJ databases">
        <authorList>
            <person name="Gilroy R."/>
        </authorList>
    </citation>
    <scope>NUCLEOTIDE SEQUENCE</scope>
    <source>
        <strain evidence="4">ChiHjej8B7-3636</strain>
    </source>
</reference>
<dbReference type="Pfam" id="PF03413">
    <property type="entry name" value="PepSY"/>
    <property type="match status" value="2"/>
</dbReference>
<reference evidence="4" key="1">
    <citation type="journal article" date="2021" name="PeerJ">
        <title>Extensive microbial diversity within the chicken gut microbiome revealed by metagenomics and culture.</title>
        <authorList>
            <person name="Gilroy R."/>
            <person name="Ravi A."/>
            <person name="Getino M."/>
            <person name="Pursley I."/>
            <person name="Horton D.L."/>
            <person name="Alikhan N.F."/>
            <person name="Baker D."/>
            <person name="Gharbi K."/>
            <person name="Hall N."/>
            <person name="Watson M."/>
            <person name="Adriaenssens E.M."/>
            <person name="Foster-Nyarko E."/>
            <person name="Jarju S."/>
            <person name="Secka A."/>
            <person name="Antonio M."/>
            <person name="Oren A."/>
            <person name="Chaudhuri R.R."/>
            <person name="La Ragione R."/>
            <person name="Hildebrand F."/>
            <person name="Pallen M.J."/>
        </authorList>
    </citation>
    <scope>NUCLEOTIDE SEQUENCE</scope>
    <source>
        <strain evidence="4">ChiHjej8B7-3636</strain>
    </source>
</reference>
<sequence>MDTRIGRTWLAGSAAVILAVSLSACGNGDGDDAAAPPEQPSSAPSAPAEPSDSAEPPASEPPADETSSDKTRDTDLADAEFALSWEEALDIANEQFDGDLYSVGLDWERTQFAYTVKLVSDTDEYEVEIGADSGDVLAEETESLDDDDAAEKTSEIIDVEQVVPWSDALDAALNEADGRIDEWKLEGAEQGAQYQFDIDQPSGEDLEVSIDAYTGEFLRLDD</sequence>
<accession>A0A9D2KJ96</accession>
<feature type="domain" description="PepSY" evidence="3">
    <location>
        <begin position="166"/>
        <end position="219"/>
    </location>
</feature>
<feature type="chain" id="PRO_5038824377" evidence="2">
    <location>
        <begin position="27"/>
        <end position="222"/>
    </location>
</feature>
<dbReference type="AlphaFoldDB" id="A0A9D2KJ96"/>
<feature type="signal peptide" evidence="2">
    <location>
        <begin position="1"/>
        <end position="26"/>
    </location>
</feature>
<gene>
    <name evidence="4" type="ORF">H9800_11780</name>
</gene>
<organism evidence="4 5">
    <name type="scientific">Candidatus Microbacterium stercoravium</name>
    <dbReference type="NCBI Taxonomy" id="2838697"/>
    <lineage>
        <taxon>Bacteria</taxon>
        <taxon>Bacillati</taxon>
        <taxon>Actinomycetota</taxon>
        <taxon>Actinomycetes</taxon>
        <taxon>Micrococcales</taxon>
        <taxon>Microbacteriaceae</taxon>
        <taxon>Microbacterium</taxon>
    </lineage>
</organism>